<evidence type="ECO:0000256" key="9">
    <source>
        <dbReference type="ARBA" id="ARBA00022777"/>
    </source>
</evidence>
<dbReference type="InterPro" id="IPR043548">
    <property type="entry name" value="PIKfyve"/>
</dbReference>
<dbReference type="GO" id="GO:0005524">
    <property type="term" value="F:ATP binding"/>
    <property type="evidence" value="ECO:0007669"/>
    <property type="project" value="UniProtKB-UniRule"/>
</dbReference>
<evidence type="ECO:0000256" key="5">
    <source>
        <dbReference type="ARBA" id="ARBA00022723"/>
    </source>
</evidence>
<keyword evidence="10" id="KW-0862">Zinc</keyword>
<feature type="region of interest" description="Disordered" evidence="17">
    <location>
        <begin position="1"/>
        <end position="84"/>
    </location>
</feature>
<evidence type="ECO:0000256" key="4">
    <source>
        <dbReference type="ARBA" id="ARBA00022679"/>
    </source>
</evidence>
<dbReference type="PROSITE" id="PS51455">
    <property type="entry name" value="PIPK"/>
    <property type="match status" value="1"/>
</dbReference>
<dbReference type="Proteomes" id="UP000466442">
    <property type="component" value="Unassembled WGS sequence"/>
</dbReference>
<dbReference type="EC" id="2.7.1.150" evidence="2"/>
<protein>
    <recommendedName>
        <fullName evidence="2">1-phosphatidylinositol-3-phosphate 5-kinase</fullName>
        <ecNumber evidence="2">2.7.1.150</ecNumber>
    </recommendedName>
</protein>
<dbReference type="SMART" id="SM00049">
    <property type="entry name" value="DEP"/>
    <property type="match status" value="1"/>
</dbReference>
<evidence type="ECO:0000256" key="17">
    <source>
        <dbReference type="SAM" id="MobiDB-lite"/>
    </source>
</evidence>
<dbReference type="FunFam" id="3.30.40.10:FF:000057">
    <property type="entry name" value="1-phosphatidylinositol 3-phosphate 5-kinase isoform X1"/>
    <property type="match status" value="1"/>
</dbReference>
<dbReference type="Pfam" id="PF00118">
    <property type="entry name" value="Cpn60_TCP1"/>
    <property type="match status" value="1"/>
</dbReference>
<keyword evidence="16" id="KW-0175">Coiled coil</keyword>
<evidence type="ECO:0000256" key="14">
    <source>
        <dbReference type="PROSITE-ProRule" id="PRU00091"/>
    </source>
</evidence>
<dbReference type="CDD" id="cd03334">
    <property type="entry name" value="Fab1_TCP"/>
    <property type="match status" value="1"/>
</dbReference>
<reference evidence="18" key="1">
    <citation type="journal article" date="2021" name="Mol. Ecol. Resour.">
        <title>Apolygus lucorum genome provides insights into omnivorousness and mesophyll feeding.</title>
        <authorList>
            <person name="Liu Y."/>
            <person name="Liu H."/>
            <person name="Wang H."/>
            <person name="Huang T."/>
            <person name="Liu B."/>
            <person name="Yang B."/>
            <person name="Yin L."/>
            <person name="Li B."/>
            <person name="Zhang Y."/>
            <person name="Zhang S."/>
            <person name="Jiang F."/>
            <person name="Zhang X."/>
            <person name="Ren Y."/>
            <person name="Wang B."/>
            <person name="Wang S."/>
            <person name="Lu Y."/>
            <person name="Wu K."/>
            <person name="Fan W."/>
            <person name="Wang G."/>
        </authorList>
    </citation>
    <scope>NUCLEOTIDE SEQUENCE</scope>
    <source>
        <strain evidence="18">12Hb</strain>
    </source>
</reference>
<evidence type="ECO:0000256" key="16">
    <source>
        <dbReference type="SAM" id="Coils"/>
    </source>
</evidence>
<keyword evidence="5" id="KW-0479">Metal-binding</keyword>
<dbReference type="SUPFAM" id="SSF46785">
    <property type="entry name" value="Winged helix' DNA-binding domain"/>
    <property type="match status" value="1"/>
</dbReference>
<dbReference type="Gene3D" id="3.30.800.10">
    <property type="entry name" value="Phosphatidylinositol Phosphate Kinase II Beta"/>
    <property type="match status" value="1"/>
</dbReference>
<evidence type="ECO:0000256" key="8">
    <source>
        <dbReference type="ARBA" id="ARBA00022771"/>
    </source>
</evidence>
<feature type="region of interest" description="Disordered" evidence="17">
    <location>
        <begin position="1317"/>
        <end position="1346"/>
    </location>
</feature>
<feature type="compositionally biased region" description="Low complexity" evidence="17">
    <location>
        <begin position="53"/>
        <end position="63"/>
    </location>
</feature>
<evidence type="ECO:0000256" key="6">
    <source>
        <dbReference type="ARBA" id="ARBA00022741"/>
    </source>
</evidence>
<dbReference type="GO" id="GO:0008270">
    <property type="term" value="F:zinc ion binding"/>
    <property type="evidence" value="ECO:0007669"/>
    <property type="project" value="UniProtKB-KW"/>
</dbReference>
<evidence type="ECO:0000256" key="7">
    <source>
        <dbReference type="ARBA" id="ARBA00022753"/>
    </source>
</evidence>
<dbReference type="Pfam" id="PF01363">
    <property type="entry name" value="FYVE"/>
    <property type="match status" value="1"/>
</dbReference>
<dbReference type="InterPro" id="IPR027410">
    <property type="entry name" value="TCP-1-like_intermed_sf"/>
</dbReference>
<dbReference type="SMART" id="SM00330">
    <property type="entry name" value="PIPKc"/>
    <property type="match status" value="1"/>
</dbReference>
<dbReference type="GO" id="GO:0032438">
    <property type="term" value="P:melanosome organization"/>
    <property type="evidence" value="ECO:0007669"/>
    <property type="project" value="TreeGrafter"/>
</dbReference>
<dbReference type="InterPro" id="IPR000306">
    <property type="entry name" value="Znf_FYVE"/>
</dbReference>
<keyword evidence="6 15" id="KW-0547">Nucleotide-binding</keyword>
<dbReference type="GO" id="GO:0090385">
    <property type="term" value="P:phagosome-lysosome fusion"/>
    <property type="evidence" value="ECO:0007669"/>
    <property type="project" value="TreeGrafter"/>
</dbReference>
<dbReference type="SMART" id="SM00064">
    <property type="entry name" value="FYVE"/>
    <property type="match status" value="1"/>
</dbReference>
<dbReference type="InterPro" id="IPR011011">
    <property type="entry name" value="Znf_FYVE_PHD"/>
</dbReference>
<feature type="compositionally biased region" description="Polar residues" evidence="17">
    <location>
        <begin position="389"/>
        <end position="401"/>
    </location>
</feature>
<feature type="region of interest" description="Disordered" evidence="17">
    <location>
        <begin position="385"/>
        <end position="416"/>
    </location>
</feature>
<keyword evidence="11 15" id="KW-0067">ATP-binding</keyword>
<dbReference type="SUPFAM" id="SSF54849">
    <property type="entry name" value="GroEL-intermediate domain like"/>
    <property type="match status" value="1"/>
</dbReference>
<dbReference type="InterPro" id="IPR027409">
    <property type="entry name" value="GroEL-like_apical_dom_sf"/>
</dbReference>
<dbReference type="GO" id="GO:0010008">
    <property type="term" value="C:endosome membrane"/>
    <property type="evidence" value="ECO:0007669"/>
    <property type="project" value="UniProtKB-SubCell"/>
</dbReference>
<evidence type="ECO:0000256" key="13">
    <source>
        <dbReference type="ARBA" id="ARBA00052820"/>
    </source>
</evidence>
<keyword evidence="7" id="KW-0967">Endosome</keyword>
<proteinExistence type="predicted"/>
<feature type="compositionally biased region" description="Basic and acidic residues" evidence="17">
    <location>
        <begin position="39"/>
        <end position="52"/>
    </location>
</feature>
<feature type="region of interest" description="Disordered" evidence="17">
    <location>
        <begin position="1413"/>
        <end position="1442"/>
    </location>
</feature>
<comment type="caution">
    <text evidence="18">The sequence shown here is derived from an EMBL/GenBank/DDBJ whole genome shotgun (WGS) entry which is preliminary data.</text>
</comment>
<dbReference type="Gene3D" id="3.30.810.10">
    <property type="entry name" value="2-Layer Sandwich"/>
    <property type="match status" value="1"/>
</dbReference>
<keyword evidence="3" id="KW-0597">Phosphoprotein</keyword>
<dbReference type="GO" id="GO:0035556">
    <property type="term" value="P:intracellular signal transduction"/>
    <property type="evidence" value="ECO:0007669"/>
    <property type="project" value="InterPro"/>
</dbReference>
<feature type="compositionally biased region" description="Basic and acidic residues" evidence="17">
    <location>
        <begin position="1334"/>
        <end position="1346"/>
    </location>
</feature>
<organism evidence="18 19">
    <name type="scientific">Apolygus lucorum</name>
    <name type="common">Small green plant bug</name>
    <name type="synonym">Lygocoris lucorum</name>
    <dbReference type="NCBI Taxonomy" id="248454"/>
    <lineage>
        <taxon>Eukaryota</taxon>
        <taxon>Metazoa</taxon>
        <taxon>Ecdysozoa</taxon>
        <taxon>Arthropoda</taxon>
        <taxon>Hexapoda</taxon>
        <taxon>Insecta</taxon>
        <taxon>Pterygota</taxon>
        <taxon>Neoptera</taxon>
        <taxon>Paraneoptera</taxon>
        <taxon>Hemiptera</taxon>
        <taxon>Heteroptera</taxon>
        <taxon>Panheteroptera</taxon>
        <taxon>Cimicomorpha</taxon>
        <taxon>Miridae</taxon>
        <taxon>Mirini</taxon>
        <taxon>Apolygus</taxon>
    </lineage>
</organism>
<evidence type="ECO:0000256" key="15">
    <source>
        <dbReference type="PROSITE-ProRule" id="PRU00781"/>
    </source>
</evidence>
<keyword evidence="9 15" id="KW-0418">Kinase</keyword>
<dbReference type="GO" id="GO:0000285">
    <property type="term" value="F:1-phosphatidylinositol-3-phosphate 5-kinase activity"/>
    <property type="evidence" value="ECO:0007669"/>
    <property type="project" value="UniProtKB-EC"/>
</dbReference>
<feature type="region of interest" description="Disordered" evidence="17">
    <location>
        <begin position="754"/>
        <end position="793"/>
    </location>
</feature>
<evidence type="ECO:0000256" key="12">
    <source>
        <dbReference type="ARBA" id="ARBA00023136"/>
    </source>
</evidence>
<dbReference type="FunFam" id="3.30.810.10:FF:000001">
    <property type="entry name" value="1-phosphatidylinositol 3-phosphate 5-kinase FAB1"/>
    <property type="match status" value="1"/>
</dbReference>
<evidence type="ECO:0000256" key="3">
    <source>
        <dbReference type="ARBA" id="ARBA00022553"/>
    </source>
</evidence>
<dbReference type="PANTHER" id="PTHR46715">
    <property type="entry name" value="1-PHOSPHATIDYLINOSITOL 3-PHOSPHATE 5-KINASE"/>
    <property type="match status" value="1"/>
</dbReference>
<dbReference type="InterPro" id="IPR036388">
    <property type="entry name" value="WH-like_DNA-bd_sf"/>
</dbReference>
<accession>A0A6A4J3I8</accession>
<dbReference type="PROSITE" id="PS50178">
    <property type="entry name" value="ZF_FYVE"/>
    <property type="match status" value="1"/>
</dbReference>
<dbReference type="Gene3D" id="3.30.40.10">
    <property type="entry name" value="Zinc/RING finger domain, C3HC4 (zinc finger)"/>
    <property type="match status" value="1"/>
</dbReference>
<dbReference type="InterPro" id="IPR027484">
    <property type="entry name" value="PInositol-4-P-5-kinase_N"/>
</dbReference>
<feature type="coiled-coil region" evidence="16">
    <location>
        <begin position="1182"/>
        <end position="1240"/>
    </location>
</feature>
<feature type="compositionally biased region" description="Basic and acidic residues" evidence="17">
    <location>
        <begin position="1485"/>
        <end position="1499"/>
    </location>
</feature>
<dbReference type="SUPFAM" id="SSF57903">
    <property type="entry name" value="FYVE/PHD zinc finger"/>
    <property type="match status" value="1"/>
</dbReference>
<evidence type="ECO:0000256" key="1">
    <source>
        <dbReference type="ARBA" id="ARBA00004608"/>
    </source>
</evidence>
<dbReference type="CDD" id="cd15725">
    <property type="entry name" value="FYVE_PIKfyve_Fab1"/>
    <property type="match status" value="1"/>
</dbReference>
<dbReference type="InterPro" id="IPR044769">
    <property type="entry name" value="PIKfyve_PIPKc"/>
</dbReference>
<dbReference type="SUPFAM" id="SSF56104">
    <property type="entry name" value="SAICAR synthase-like"/>
    <property type="match status" value="1"/>
</dbReference>
<dbReference type="InterPro" id="IPR000591">
    <property type="entry name" value="DEP_dom"/>
</dbReference>
<dbReference type="GO" id="GO:0046488">
    <property type="term" value="P:phosphatidylinositol metabolic process"/>
    <property type="evidence" value="ECO:0007669"/>
    <property type="project" value="UniProtKB-UniRule"/>
</dbReference>
<dbReference type="GO" id="GO:0052810">
    <property type="term" value="F:1-phosphatidylinositol-5-kinase activity"/>
    <property type="evidence" value="ECO:0007669"/>
    <property type="project" value="UniProtKB-ARBA"/>
</dbReference>
<evidence type="ECO:0000256" key="10">
    <source>
        <dbReference type="ARBA" id="ARBA00022833"/>
    </source>
</evidence>
<evidence type="ECO:0000256" key="2">
    <source>
        <dbReference type="ARBA" id="ARBA00012009"/>
    </source>
</evidence>
<evidence type="ECO:0000313" key="19">
    <source>
        <dbReference type="Proteomes" id="UP000466442"/>
    </source>
</evidence>
<dbReference type="CDD" id="cd17300">
    <property type="entry name" value="PIPKc_PIKfyve"/>
    <property type="match status" value="1"/>
</dbReference>
<dbReference type="InterPro" id="IPR017455">
    <property type="entry name" value="Znf_FYVE-rel"/>
</dbReference>
<feature type="region of interest" description="Disordered" evidence="17">
    <location>
        <begin position="1469"/>
        <end position="1501"/>
    </location>
</feature>
<dbReference type="PANTHER" id="PTHR46715:SF1">
    <property type="entry name" value="1-PHOSPHATIDYLINOSITOL 3-PHOSPHATE 5-KINASE"/>
    <property type="match status" value="1"/>
</dbReference>
<dbReference type="OrthoDB" id="158357at2759"/>
<comment type="subcellular location">
    <subcellularLocation>
        <location evidence="1">Endosome membrane</location>
    </subcellularLocation>
</comment>
<dbReference type="SUPFAM" id="SSF52029">
    <property type="entry name" value="GroEL apical domain-like"/>
    <property type="match status" value="1"/>
</dbReference>
<evidence type="ECO:0000256" key="11">
    <source>
        <dbReference type="ARBA" id="ARBA00022840"/>
    </source>
</evidence>
<keyword evidence="19" id="KW-1185">Reference proteome</keyword>
<dbReference type="InterPro" id="IPR002423">
    <property type="entry name" value="Cpn60/GroEL/TCP-1"/>
</dbReference>
<comment type="catalytic activity">
    <reaction evidence="13">
        <text>a 1,2-diacyl-sn-glycero-3-phospho-(1D-myo-inositol-3-phosphate) + ATP = a 1,2-diacyl-sn-glycero-3-phospho-(1D-myo-inositol-3,5-bisphosphate) + ADP + H(+)</text>
        <dbReference type="Rhea" id="RHEA:13609"/>
        <dbReference type="ChEBI" id="CHEBI:15378"/>
        <dbReference type="ChEBI" id="CHEBI:30616"/>
        <dbReference type="ChEBI" id="CHEBI:57923"/>
        <dbReference type="ChEBI" id="CHEBI:58088"/>
        <dbReference type="ChEBI" id="CHEBI:456216"/>
        <dbReference type="EC" id="2.7.1.150"/>
    </reaction>
    <physiologicalReaction direction="left-to-right" evidence="13">
        <dbReference type="Rhea" id="RHEA:13610"/>
    </physiologicalReaction>
</comment>
<keyword evidence="8 14" id="KW-0863">Zinc-finger</keyword>
<dbReference type="Pfam" id="PF01504">
    <property type="entry name" value="PIP5K"/>
    <property type="match status" value="1"/>
</dbReference>
<dbReference type="Gene3D" id="1.10.10.10">
    <property type="entry name" value="Winged helix-like DNA-binding domain superfamily/Winged helix DNA-binding domain"/>
    <property type="match status" value="1"/>
</dbReference>
<dbReference type="EMBL" id="WIXP02000011">
    <property type="protein sequence ID" value="KAF6203353.1"/>
    <property type="molecule type" value="Genomic_DNA"/>
</dbReference>
<dbReference type="GO" id="GO:1903426">
    <property type="term" value="P:regulation of reactive oxygen species biosynthetic process"/>
    <property type="evidence" value="ECO:0007669"/>
    <property type="project" value="TreeGrafter"/>
</dbReference>
<gene>
    <name evidence="18" type="ORF">GE061_003771</name>
</gene>
<sequence>MNREPNNLSKLTEFPPLSPPEEESSGISGIFARFFRSNKAAEEREQGSKQDAAEQSSASSSYDEWGDQSEKDEKEEDGLPINIKEGRSLPSVRKRIGNLLALKSTGRQSYNDTELKQYWMPDSVSKECYNCGERFTTFRRRHHCRVCGQIFCSRCCNQQIPGKIMNCTGDLRVCVYCGRVVLSYLKSAELNSELSTEHLALLRELQSKFGDSNDLEVEGRVLATPDREEVRRKPSVGYQEERFGSGARAEAAVRCSLRGLLDELISSGGLVCGTHRFRLRTYSQCFPASHLVDCLVAQNKAANRQQAIVMGQALQQSGHIESVSHESALFVDNNVLYKVLPFEPLREEMQESNNESEDYLLEKSTIRSSTSSYNLDLNVDNKTAHISKPQESSQQNPSASEASEKTPADGVGETGAKAVSEVTSTVNLDVIDWNTVDPSMLDEEQKDALVVLRSCFSTHCSNFLRQILNNQGVPQSWAEIITPIACQIVKNIRPEKSKNWMEAMDLRQYVQIKKVGGGERKESKIITGVVCSKNLSHRKMPTIMDEPRILLLSSSIMFQRDEGKYLGLEPVIMQEHDYIQRIVYKIVNLRPNLVIVGKSVARLAQDLLLDAGISLVLNVKPSVVERIARSTGADILTSVDAHLGAPELGICKRFQIMSLTTESGRKKTLMIFEGCRHPELGCTILLRGASTNELSKVKRATSSLLFAYYNARLEVSYHMDSLAVLPPNPKEEFLLDSLDEQPIGDRLISPDEIYTPTKKINTEEKQSKPSQETPKSQSETVSDLSDPLRSTWKTGDELESNKEYLALVEVPNEPNSFKKALDDNLLSVSPYLKFSLPYLETEVGRSCALRSFFSQRLYWSPQLCDDYPKQRPSTVVEEIPTTIQRLENTKLKEIHPFVLTKLTQPTDSAEVQTLLANFRAVGGRIPIQPDPAYSSSALLPPLHEKSKDILDPGNHQRLAVLFCSYSPLSRNAPSFCVDPWIVDMEMYGRMDIPLGQFLERYCFRSEYTCGSESCETPVLEHTRRFVHNGGAVHIKLRNLEKEIPPLGGILMWSWCVQCSKMTPIRCMSPGAKCMSFAKYLELRFHADMYKVRNIDCSHSLHQDHVHYFAMSKTLATFTYSKISPWEVCLPPQTLLTEREVYNEAAKLEELKTWMLMGNQVFNSVLMKVCSLSLPDAISTSLKQQLQKDQSLYKQRVEDTQRKLSPSTGVMDSPKLSVGHMWSVEDSLVRLKRQLAEAVEEWNVRLCDAEAAAKREDKKKIQEVKVQQNSLSEIIDGEKEMDEAGEPSDLQIGIEANEPDDNKSVDVFSEIESALDTDDDVLGETIPPTAPSQENADKEDRKPSDKKSVKTVWSQLLSTSSHNVHIQLATGQLEHYMLPYGTLMPLVVYEKEPSSMIAYALNSFDYKTQLDQMKARQLDQQSPSLKRKSGSGADLESNSGDKKSGVLSYLRTASSNSMDKSVRGSIEGVQYNPQQSSSSSENFLEEEQKATDESKGKSSKTEAQNVEVNFSDGTASFKVKVYYAEDFAKLRATVLPEGEEGFIRSLSRCVAWAASGGKSGSNFNKTKDDRFILKAMARIEFQQFLACAPQYFNYINCRVNNGAPTLLGKILGVYRVACRSERSNTTVKLLVMEHLFHGRCIRHKFDLKGSIRNRLVETTNEPHCETVLLDENLINMTCDSPLYVLPHSKTVLMQAIHNDTLFLASLSVMDYSLLVGLDETNSHLVLGIIDYIRGYTWDKKLETMVKSIGQAKAPTIIPADEYRKRFIAAMHRYFLPVPDRWTGLGQGIDVYTRDMAG</sequence>
<dbReference type="InterPro" id="IPR013083">
    <property type="entry name" value="Znf_RING/FYVE/PHD"/>
</dbReference>
<dbReference type="Pfam" id="PF00610">
    <property type="entry name" value="DEP"/>
    <property type="match status" value="1"/>
</dbReference>
<evidence type="ECO:0000313" key="18">
    <source>
        <dbReference type="EMBL" id="KAF6203353.1"/>
    </source>
</evidence>
<feature type="compositionally biased region" description="Polar residues" evidence="17">
    <location>
        <begin position="1"/>
        <end position="10"/>
    </location>
</feature>
<name>A0A6A4J3I8_APOLU</name>
<dbReference type="InterPro" id="IPR027483">
    <property type="entry name" value="PInositol-4-P-4/5-kinase_C_sf"/>
</dbReference>
<feature type="compositionally biased region" description="Polar residues" evidence="17">
    <location>
        <begin position="768"/>
        <end position="783"/>
    </location>
</feature>
<dbReference type="FunFam" id="3.50.7.10:FF:000007">
    <property type="entry name" value="1-phosphatidylinositol 3-phosphate 5-kinase isoform X1"/>
    <property type="match status" value="1"/>
</dbReference>
<dbReference type="InterPro" id="IPR002498">
    <property type="entry name" value="PInositol-4-P-4/5-kinase_core"/>
</dbReference>
<dbReference type="InterPro" id="IPR036390">
    <property type="entry name" value="WH_DNA-bd_sf"/>
</dbReference>
<keyword evidence="4 15" id="KW-0808">Transferase</keyword>
<dbReference type="Gene3D" id="3.50.7.10">
    <property type="entry name" value="GroEL"/>
    <property type="match status" value="1"/>
</dbReference>
<keyword evidence="12" id="KW-0472">Membrane</keyword>